<dbReference type="SUPFAM" id="SSF48371">
    <property type="entry name" value="ARM repeat"/>
    <property type="match status" value="1"/>
</dbReference>
<dbReference type="Proteomes" id="UP000179807">
    <property type="component" value="Unassembled WGS sequence"/>
</dbReference>
<dbReference type="VEuPathDB" id="TrichDB:TRFO_01820"/>
<evidence type="ECO:0000313" key="1">
    <source>
        <dbReference type="EMBL" id="OHS98777.1"/>
    </source>
</evidence>
<name>A0A1J4JJI9_9EUKA</name>
<reference evidence="1" key="1">
    <citation type="submission" date="2016-10" db="EMBL/GenBank/DDBJ databases">
        <authorList>
            <person name="Benchimol M."/>
            <person name="Almeida L.G."/>
            <person name="Vasconcelos A.T."/>
            <person name="Perreira-Neves A."/>
            <person name="Rosa I.A."/>
            <person name="Tasca T."/>
            <person name="Bogo M.R."/>
            <person name="de Souza W."/>
        </authorList>
    </citation>
    <scope>NUCLEOTIDE SEQUENCE [LARGE SCALE GENOMIC DNA]</scope>
    <source>
        <strain evidence="1">K</strain>
    </source>
</reference>
<dbReference type="EMBL" id="MLAK01001037">
    <property type="protein sequence ID" value="OHS98777.1"/>
    <property type="molecule type" value="Genomic_DNA"/>
</dbReference>
<accession>A0A1J4JJI9</accession>
<proteinExistence type="predicted"/>
<dbReference type="RefSeq" id="XP_068351914.1">
    <property type="nucleotide sequence ID" value="XM_068490327.1"/>
</dbReference>
<dbReference type="OrthoDB" id="10646319at2759"/>
<protein>
    <submittedName>
        <fullName evidence="1">Uncharacterized protein</fullName>
    </submittedName>
</protein>
<dbReference type="AlphaFoldDB" id="A0A1J4JJI9"/>
<dbReference type="InterPro" id="IPR011989">
    <property type="entry name" value="ARM-like"/>
</dbReference>
<comment type="caution">
    <text evidence="1">The sequence shown here is derived from an EMBL/GenBank/DDBJ whole genome shotgun (WGS) entry which is preliminary data.</text>
</comment>
<dbReference type="Gene3D" id="1.25.10.10">
    <property type="entry name" value="Leucine-rich Repeat Variant"/>
    <property type="match status" value="1"/>
</dbReference>
<organism evidence="1 2">
    <name type="scientific">Tritrichomonas foetus</name>
    <dbReference type="NCBI Taxonomy" id="1144522"/>
    <lineage>
        <taxon>Eukaryota</taxon>
        <taxon>Metamonada</taxon>
        <taxon>Parabasalia</taxon>
        <taxon>Tritrichomonadida</taxon>
        <taxon>Tritrichomonadidae</taxon>
        <taxon>Tritrichomonas</taxon>
    </lineage>
</organism>
<dbReference type="GeneID" id="94825031"/>
<evidence type="ECO:0000313" key="2">
    <source>
        <dbReference type="Proteomes" id="UP000179807"/>
    </source>
</evidence>
<dbReference type="InterPro" id="IPR016024">
    <property type="entry name" value="ARM-type_fold"/>
</dbReference>
<keyword evidence="2" id="KW-1185">Reference proteome</keyword>
<gene>
    <name evidence="1" type="ORF">TRFO_01820</name>
</gene>
<sequence>MTEEVHKREHPRKRSIARYNSTGHIPNLREFHAFPGESPTFRSPILSQETIDLVISKEEAEKDCSTKLLLAVFRSKDPKQIEITCRKLTSVLTQYDHFFEKIVSSEDLISSIVEIPSIINSEKFATSYFSFLLSLLHNENPVLIDAGIIFNVRELMETYPQALFSFYTEIPSISVYARNAMVCGGIISDVVEFAKKQEQHCVECAHVLYSIFKCPEPVSSDDLEVMLPEITSLLFSLKNEDAVYYVVHAIVVFININLVTALFDLNVHKFIADSLSIPRLTRVCVCLTGNMAVCDTSEIQLFIQVGVIQKLLEIAFQDCAAAADSYWALSNCLESAPKLMIPEIPLSFLTQTLERLRDVNINENVRKDAVYFFATLMLYSPQLKFHIVVSKEILTNVIHMLHHHSQVPKNVLIRYIDSIGRVLFVGLTNEKMRYIIQLIIESNELVEILHVLAQDKSKVIGNKAKTLICEIDVKKKELSGL</sequence>